<feature type="region of interest" description="Disordered" evidence="6">
    <location>
        <begin position="1"/>
        <end position="21"/>
    </location>
</feature>
<dbReference type="InterPro" id="IPR045864">
    <property type="entry name" value="aa-tRNA-synth_II/BPL/LPL"/>
</dbReference>
<keyword evidence="4" id="KW-0648">Protein biosynthesis</keyword>
<dbReference type="InterPro" id="IPR002312">
    <property type="entry name" value="Asp/Asn-tRNA-synth_IIb"/>
</dbReference>
<accession>A0A3R8S490</accession>
<dbReference type="EMBL" id="PDES01000003">
    <property type="protein sequence ID" value="RRQ88106.1"/>
    <property type="molecule type" value="Genomic_DNA"/>
</dbReference>
<dbReference type="InterPro" id="IPR004364">
    <property type="entry name" value="Aa-tRNA-synt_II"/>
</dbReference>
<keyword evidence="1 8" id="KW-0436">Ligase</keyword>
<keyword evidence="3" id="KW-0067">ATP-binding</keyword>
<protein>
    <submittedName>
        <fullName evidence="8">Asparagine ligase</fullName>
        <ecNumber evidence="8">6.1.1.22</ecNumber>
    </submittedName>
</protein>
<dbReference type="PANTHER" id="PTHR22594">
    <property type="entry name" value="ASPARTYL/LYSYL-TRNA SYNTHETASE"/>
    <property type="match status" value="1"/>
</dbReference>
<dbReference type="PRINTS" id="PR01042">
    <property type="entry name" value="TRNASYNTHASP"/>
</dbReference>
<evidence type="ECO:0000256" key="1">
    <source>
        <dbReference type="ARBA" id="ARBA00022598"/>
    </source>
</evidence>
<dbReference type="GO" id="GO:0005524">
    <property type="term" value="F:ATP binding"/>
    <property type="evidence" value="ECO:0007669"/>
    <property type="project" value="UniProtKB-KW"/>
</dbReference>
<gene>
    <name evidence="8" type="ORF">CQW44_08910</name>
</gene>
<evidence type="ECO:0000256" key="2">
    <source>
        <dbReference type="ARBA" id="ARBA00022741"/>
    </source>
</evidence>
<evidence type="ECO:0000256" key="4">
    <source>
        <dbReference type="ARBA" id="ARBA00022917"/>
    </source>
</evidence>
<evidence type="ECO:0000313" key="9">
    <source>
        <dbReference type="Proteomes" id="UP000276379"/>
    </source>
</evidence>
<sequence length="342" mass="37618">MTVSTAESAGPATRQDPPPLPASLDAHLTAAETRATLRVQNRMLTAVRAFLAGQGFQELLPPLIGPVTDPGIRGSKQVDVDFYGHKYKLMTSAILYKQATLAAFDKIFYIAPNVRLEPLETAVTHRHLAEFHQIDVEIRDARREDAMALAEALVSHTVAEVLRDMPAELELLGRDEDALREAVTSAFGRTSHEQATAGLVELGHPQDPGAEIDWRGEEILSAGSRRPFFVVDYPKGSRGFYDREDSQRPGVLRNFDLIAPEGYGELASGSEREHDYATLVTRMRETGENPAKYGWYLDLARRGIPASSGFGIGLERFTRYVTGRTAVWQASAYPKLPGVVSA</sequence>
<feature type="domain" description="Aminoacyl-transfer RNA synthetases class-II family profile" evidence="7">
    <location>
        <begin position="37"/>
        <end position="334"/>
    </location>
</feature>
<dbReference type="PANTHER" id="PTHR22594:SF48">
    <property type="entry name" value="ASPARAGINYL-TRNA SYNTHETASE-RELATED PROTEIN (N-TRUNCATION)"/>
    <property type="match status" value="1"/>
</dbReference>
<organism evidence="8 9">
    <name type="scientific">Streptomyces griseofuscus</name>
    <dbReference type="NCBI Taxonomy" id="146922"/>
    <lineage>
        <taxon>Bacteria</taxon>
        <taxon>Bacillati</taxon>
        <taxon>Actinomycetota</taxon>
        <taxon>Actinomycetes</taxon>
        <taxon>Kitasatosporales</taxon>
        <taxon>Streptomycetaceae</taxon>
        <taxon>Streptomyces</taxon>
    </lineage>
</organism>
<reference evidence="8 9" key="1">
    <citation type="submission" date="2017-10" db="EMBL/GenBank/DDBJ databases">
        <title>Draft genome of actinobacteria isolated from guarana (Paullinia cupana (Mart.) Ducke.</title>
        <authorList>
            <person name="Siqueira K.A."/>
            <person name="Liotti R.G."/>
            <person name="Mendes T.A."/>
            <person name="Soares M.A."/>
        </authorList>
    </citation>
    <scope>NUCLEOTIDE SEQUENCE [LARGE SCALE GENOMIC DNA]</scope>
    <source>
        <strain evidence="8 9">199</strain>
    </source>
</reference>
<dbReference type="GO" id="GO:0004816">
    <property type="term" value="F:asparagine-tRNA ligase activity"/>
    <property type="evidence" value="ECO:0007669"/>
    <property type="project" value="UniProtKB-EC"/>
</dbReference>
<evidence type="ECO:0000313" key="8">
    <source>
        <dbReference type="EMBL" id="RRQ88106.1"/>
    </source>
</evidence>
<comment type="caution">
    <text evidence="8">The sequence shown here is derived from an EMBL/GenBank/DDBJ whole genome shotgun (WGS) entry which is preliminary data.</text>
</comment>
<dbReference type="PROSITE" id="PS50862">
    <property type="entry name" value="AA_TRNA_LIGASE_II"/>
    <property type="match status" value="1"/>
</dbReference>
<keyword evidence="5" id="KW-0030">Aminoacyl-tRNA synthetase</keyword>
<evidence type="ECO:0000256" key="6">
    <source>
        <dbReference type="SAM" id="MobiDB-lite"/>
    </source>
</evidence>
<dbReference type="RefSeq" id="WP_125207744.1">
    <property type="nucleotide sequence ID" value="NZ_PDER01000001.1"/>
</dbReference>
<name>A0A3R8S490_9ACTN</name>
<evidence type="ECO:0000256" key="5">
    <source>
        <dbReference type="ARBA" id="ARBA00023146"/>
    </source>
</evidence>
<evidence type="ECO:0000256" key="3">
    <source>
        <dbReference type="ARBA" id="ARBA00022840"/>
    </source>
</evidence>
<keyword evidence="2" id="KW-0547">Nucleotide-binding</keyword>
<dbReference type="SUPFAM" id="SSF55681">
    <property type="entry name" value="Class II aaRS and biotin synthetases"/>
    <property type="match status" value="1"/>
</dbReference>
<dbReference type="AlphaFoldDB" id="A0A3R8S490"/>
<dbReference type="Gene3D" id="3.30.930.10">
    <property type="entry name" value="Bira Bifunctional Protein, Domain 2"/>
    <property type="match status" value="1"/>
</dbReference>
<dbReference type="InterPro" id="IPR006195">
    <property type="entry name" value="aa-tRNA-synth_II"/>
</dbReference>
<dbReference type="Proteomes" id="UP000276379">
    <property type="component" value="Unassembled WGS sequence"/>
</dbReference>
<proteinExistence type="predicted"/>
<keyword evidence="9" id="KW-1185">Reference proteome</keyword>
<dbReference type="NCBIfam" id="NF005052">
    <property type="entry name" value="PRK06462.1-1"/>
    <property type="match status" value="1"/>
</dbReference>
<dbReference type="GO" id="GO:0006421">
    <property type="term" value="P:asparaginyl-tRNA aminoacylation"/>
    <property type="evidence" value="ECO:0007669"/>
    <property type="project" value="TreeGrafter"/>
</dbReference>
<dbReference type="Pfam" id="PF00152">
    <property type="entry name" value="tRNA-synt_2"/>
    <property type="match status" value="1"/>
</dbReference>
<dbReference type="EC" id="6.1.1.22" evidence="8"/>
<evidence type="ECO:0000259" key="7">
    <source>
        <dbReference type="PROSITE" id="PS50862"/>
    </source>
</evidence>